<evidence type="ECO:0000313" key="2">
    <source>
        <dbReference type="Proteomes" id="UP000005096"/>
    </source>
</evidence>
<evidence type="ECO:0000313" key="1">
    <source>
        <dbReference type="EMBL" id="EFQ23072.1"/>
    </source>
</evidence>
<reference evidence="1 2" key="1">
    <citation type="journal article" date="2010" name="Stand. Genomic Sci.">
        <title>Non-contiguous finished genome sequence of Aminomonas paucivorans type strain (GLU-3).</title>
        <authorList>
            <person name="Pitluck S."/>
            <person name="Yasawong M."/>
            <person name="Held B."/>
            <person name="Lapidus A."/>
            <person name="Nolan M."/>
            <person name="Copeland A."/>
            <person name="Lucas S."/>
            <person name="Del Rio T.G."/>
            <person name="Tice H."/>
            <person name="Cheng J.F."/>
            <person name="Chertkov O."/>
            <person name="Goodwin L."/>
            <person name="Tapia R."/>
            <person name="Han C."/>
            <person name="Liolios K."/>
            <person name="Ivanova N."/>
            <person name="Mavromatis K."/>
            <person name="Ovchinnikova G."/>
            <person name="Pati A."/>
            <person name="Chen A."/>
            <person name="Palaniappan K."/>
            <person name="Land M."/>
            <person name="Hauser L."/>
            <person name="Chang Y.J."/>
            <person name="Jeffries C.D."/>
            <person name="Pukall R."/>
            <person name="Spring S."/>
            <person name="Rohde M."/>
            <person name="Sikorski J."/>
            <person name="Goker M."/>
            <person name="Woyke T."/>
            <person name="Bristow J."/>
            <person name="Eisen J.A."/>
            <person name="Markowitz V."/>
            <person name="Hugenholtz P."/>
            <person name="Kyrpides N.C."/>
            <person name="Klenk H.P."/>
        </authorList>
    </citation>
    <scope>NUCLEOTIDE SEQUENCE [LARGE SCALE GENOMIC DNA]</scope>
    <source>
        <strain evidence="1 2">DSM 12260</strain>
    </source>
</reference>
<dbReference type="NCBIfam" id="TIGR04564">
    <property type="entry name" value="Synergist_CTERM"/>
    <property type="match status" value="1"/>
</dbReference>
<organism evidence="1 2">
    <name type="scientific">Aminomonas paucivorans DSM 12260</name>
    <dbReference type="NCBI Taxonomy" id="584708"/>
    <lineage>
        <taxon>Bacteria</taxon>
        <taxon>Thermotogati</taxon>
        <taxon>Synergistota</taxon>
        <taxon>Synergistia</taxon>
        <taxon>Synergistales</taxon>
        <taxon>Synergistaceae</taxon>
        <taxon>Aminomonas</taxon>
    </lineage>
</organism>
<name>E3CUB3_9BACT</name>
<proteinExistence type="predicted"/>
<dbReference type="InterPro" id="IPR030821">
    <property type="entry name" value="Synergist_CTERM"/>
</dbReference>
<dbReference type="AlphaFoldDB" id="E3CUB3"/>
<sequence>MAKTERSPYRPQVHYYSPRLQARLLYIRSFCTTFVEAPSGAGFLPGTVTGELVLDGTSPEGGGYRYLLRVTGRVAQGGLETSALTSLRYRLSEDAAERDVPLPEGGLLVKDMRVSEASPTPLRGGSGGGCNGGFGPLCLLLLPALGVLRRR</sequence>
<dbReference type="EMBL" id="CM001022">
    <property type="protein sequence ID" value="EFQ23072.1"/>
    <property type="molecule type" value="Genomic_DNA"/>
</dbReference>
<dbReference type="HOGENOM" id="CLU_1727520_0_0_0"/>
<dbReference type="OrthoDB" id="1137593at2"/>
<dbReference type="PaxDb" id="584708-Apau_0643"/>
<keyword evidence="2" id="KW-1185">Reference proteome</keyword>
<dbReference type="RefSeq" id="WP_006300231.1">
    <property type="nucleotide sequence ID" value="NZ_CM001022.1"/>
</dbReference>
<dbReference type="Proteomes" id="UP000005096">
    <property type="component" value="Chromosome"/>
</dbReference>
<protein>
    <submittedName>
        <fullName evidence="1">Uncharacterized protein</fullName>
    </submittedName>
</protein>
<gene>
    <name evidence="1" type="ORF">Apau_0643</name>
</gene>
<accession>E3CUB3</accession>